<dbReference type="InterPro" id="IPR045062">
    <property type="entry name" value="Cyt_c_biogenesis_CcsA/CcmC"/>
</dbReference>
<evidence type="ECO:0000256" key="8">
    <source>
        <dbReference type="SAM" id="Phobius"/>
    </source>
</evidence>
<evidence type="ECO:0000259" key="9">
    <source>
        <dbReference type="Pfam" id="PF01578"/>
    </source>
</evidence>
<evidence type="ECO:0000256" key="4">
    <source>
        <dbReference type="ARBA" id="ARBA00022692"/>
    </source>
</evidence>
<organism evidence="10 11">
    <name type="scientific">Ktedonobacter robiniae</name>
    <dbReference type="NCBI Taxonomy" id="2778365"/>
    <lineage>
        <taxon>Bacteria</taxon>
        <taxon>Bacillati</taxon>
        <taxon>Chloroflexota</taxon>
        <taxon>Ktedonobacteria</taxon>
        <taxon>Ktedonobacterales</taxon>
        <taxon>Ktedonobacteraceae</taxon>
        <taxon>Ktedonobacter</taxon>
    </lineage>
</organism>
<keyword evidence="6 8" id="KW-1133">Transmembrane helix</keyword>
<comment type="caution">
    <text evidence="10">The sequence shown here is derived from an EMBL/GenBank/DDBJ whole genome shotgun (WGS) entry which is preliminary data.</text>
</comment>
<dbReference type="Proteomes" id="UP000654345">
    <property type="component" value="Unassembled WGS sequence"/>
</dbReference>
<dbReference type="PRINTS" id="PR01386">
    <property type="entry name" value="CCMCBIOGNSIS"/>
</dbReference>
<feature type="transmembrane region" description="Helical" evidence="8">
    <location>
        <begin position="208"/>
        <end position="227"/>
    </location>
</feature>
<evidence type="ECO:0000256" key="3">
    <source>
        <dbReference type="ARBA" id="ARBA00016463"/>
    </source>
</evidence>
<feature type="domain" description="Cytochrome c assembly protein" evidence="9">
    <location>
        <begin position="32"/>
        <end position="190"/>
    </location>
</feature>
<evidence type="ECO:0000256" key="2">
    <source>
        <dbReference type="ARBA" id="ARBA00005840"/>
    </source>
</evidence>
<feature type="transmembrane region" description="Helical" evidence="8">
    <location>
        <begin position="64"/>
        <end position="91"/>
    </location>
</feature>
<dbReference type="PANTHER" id="PTHR30071:SF1">
    <property type="entry name" value="CYTOCHROME B_B6 PROTEIN-RELATED"/>
    <property type="match status" value="1"/>
</dbReference>
<dbReference type="Pfam" id="PF01578">
    <property type="entry name" value="Cytochrom_C_asm"/>
    <property type="match status" value="1"/>
</dbReference>
<name>A0ABQ3UJL5_9CHLR</name>
<keyword evidence="5" id="KW-0201">Cytochrome c-type biogenesis</keyword>
<dbReference type="EMBL" id="BNJG01000001">
    <property type="protein sequence ID" value="GHO52931.1"/>
    <property type="molecule type" value="Genomic_DNA"/>
</dbReference>
<sequence length="248" mass="27960">MAIAKREADAARAKKAEELRGRKRGLAGVDYIIGALSLIGLALSSWMIFFYAPEDALQLDPQRIFYLHVACAWLGMLAFILLAIASVVCLVRKDERWDWIARANAEVGTIFISIALITGSVWGRPIWGTWWVWDARLTATLILWFMYVGYLMLRNYMGRTLDSMRVGAVMALVGAVDVPIIYLSVNWWRGQHPTQQIGNTDAGLPPEALATMFVTLIAFTLLFIFLVRQVYHLQRAQSIAQRLRAIVS</sequence>
<comment type="subcellular location">
    <subcellularLocation>
        <location evidence="1">Membrane</location>
        <topology evidence="1">Multi-pass membrane protein</topology>
    </subcellularLocation>
</comment>
<gene>
    <name evidence="10" type="primary">ccmC</name>
    <name evidence="10" type="ORF">KSB_14060</name>
</gene>
<dbReference type="PANTHER" id="PTHR30071">
    <property type="entry name" value="HEME EXPORTER PROTEIN C"/>
    <property type="match status" value="1"/>
</dbReference>
<keyword evidence="4 8" id="KW-0812">Transmembrane</keyword>
<feature type="transmembrane region" description="Helical" evidence="8">
    <location>
        <begin position="29"/>
        <end position="52"/>
    </location>
</feature>
<evidence type="ECO:0000313" key="11">
    <source>
        <dbReference type="Proteomes" id="UP000654345"/>
    </source>
</evidence>
<evidence type="ECO:0000256" key="1">
    <source>
        <dbReference type="ARBA" id="ARBA00004141"/>
    </source>
</evidence>
<evidence type="ECO:0000256" key="7">
    <source>
        <dbReference type="ARBA" id="ARBA00023136"/>
    </source>
</evidence>
<comment type="similarity">
    <text evidence="2">Belongs to the CcmC/CycZ/HelC family.</text>
</comment>
<reference evidence="10 11" key="1">
    <citation type="journal article" date="2021" name="Int. J. Syst. Evol. Microbiol.">
        <title>Reticulibacter mediterranei gen. nov., sp. nov., within the new family Reticulibacteraceae fam. nov., and Ktedonospora formicarum gen. nov., sp. nov., Ktedonobacter robiniae sp. nov., Dictyobacter formicarum sp. nov. and Dictyobacter arantiisoli sp. nov., belonging to the class Ktedonobacteria.</title>
        <authorList>
            <person name="Yabe S."/>
            <person name="Zheng Y."/>
            <person name="Wang C.M."/>
            <person name="Sakai Y."/>
            <person name="Abe K."/>
            <person name="Yokota A."/>
            <person name="Donadio S."/>
            <person name="Cavaletti L."/>
            <person name="Monciardini P."/>
        </authorList>
    </citation>
    <scope>NUCLEOTIDE SEQUENCE [LARGE SCALE GENOMIC DNA]</scope>
    <source>
        <strain evidence="10 11">SOSP1-30</strain>
    </source>
</reference>
<proteinExistence type="inferred from homology"/>
<feature type="transmembrane region" description="Helical" evidence="8">
    <location>
        <begin position="103"/>
        <end position="123"/>
    </location>
</feature>
<evidence type="ECO:0000256" key="6">
    <source>
        <dbReference type="ARBA" id="ARBA00022989"/>
    </source>
</evidence>
<dbReference type="RefSeq" id="WP_201369787.1">
    <property type="nucleotide sequence ID" value="NZ_BNJG01000001.1"/>
</dbReference>
<evidence type="ECO:0000256" key="5">
    <source>
        <dbReference type="ARBA" id="ARBA00022748"/>
    </source>
</evidence>
<feature type="transmembrane region" description="Helical" evidence="8">
    <location>
        <begin position="135"/>
        <end position="153"/>
    </location>
</feature>
<dbReference type="InterPro" id="IPR003557">
    <property type="entry name" value="Cyt_c_biogenesis_CcmC"/>
</dbReference>
<protein>
    <recommendedName>
        <fullName evidence="3">Heme exporter protein C</fullName>
    </recommendedName>
</protein>
<evidence type="ECO:0000313" key="10">
    <source>
        <dbReference type="EMBL" id="GHO52931.1"/>
    </source>
</evidence>
<dbReference type="InterPro" id="IPR002541">
    <property type="entry name" value="Cyt_c_assembly"/>
</dbReference>
<keyword evidence="7 8" id="KW-0472">Membrane</keyword>
<accession>A0ABQ3UJL5</accession>
<keyword evidence="11" id="KW-1185">Reference proteome</keyword>
<feature type="transmembrane region" description="Helical" evidence="8">
    <location>
        <begin position="165"/>
        <end position="188"/>
    </location>
</feature>